<accession>A0A1Q9CSH8</accession>
<dbReference type="OrthoDB" id="416828at2759"/>
<keyword evidence="2" id="KW-1185">Reference proteome</keyword>
<organism evidence="1 2">
    <name type="scientific">Symbiodinium microadriaticum</name>
    <name type="common">Dinoflagellate</name>
    <name type="synonym">Zooxanthella microadriatica</name>
    <dbReference type="NCBI Taxonomy" id="2951"/>
    <lineage>
        <taxon>Eukaryota</taxon>
        <taxon>Sar</taxon>
        <taxon>Alveolata</taxon>
        <taxon>Dinophyceae</taxon>
        <taxon>Suessiales</taxon>
        <taxon>Symbiodiniaceae</taxon>
        <taxon>Symbiodinium</taxon>
    </lineage>
</organism>
<sequence length="344" mass="38518">MNFAVPRFFSFEVREGDVGEIDFLLEGGTQDFLHRPVQVNEDENEEEEKPLILSTLFTARKENREEIAAQVREDVDGLSCRVVAVEQTVAQHVTQTMKLLEAMTERHCAMEQNVKTVGEKQESLLERLELLEGKFAKVDFQVSSTRTSDSDGGNHRPALIAGGWDADQHHEETLRLVKQHLCAIKADLDLSQAFVPGLRRGFAIVPLNKNTGESEADMRTRVQTILRAVRDAKIITGQRREGGNRYLFAAMSQSPERRKRAQLAGKVKRLIIEEGGDPRNIEVEFGTANLWYNTVKLASGVTTAPEGAQSEKAGWVHLGNLARQIGSAENSVCSRWEELRKALQ</sequence>
<dbReference type="EMBL" id="LSRX01000951">
    <property type="protein sequence ID" value="OLP85861.1"/>
    <property type="molecule type" value="Genomic_DNA"/>
</dbReference>
<dbReference type="AlphaFoldDB" id="A0A1Q9CSH8"/>
<dbReference type="Proteomes" id="UP000186817">
    <property type="component" value="Unassembled WGS sequence"/>
</dbReference>
<evidence type="ECO:0000313" key="2">
    <source>
        <dbReference type="Proteomes" id="UP000186817"/>
    </source>
</evidence>
<protein>
    <submittedName>
        <fullName evidence="1">Uncharacterized protein</fullName>
    </submittedName>
</protein>
<gene>
    <name evidence="1" type="ORF">AK812_SmicGene33110</name>
</gene>
<evidence type="ECO:0000313" key="1">
    <source>
        <dbReference type="EMBL" id="OLP85861.1"/>
    </source>
</evidence>
<reference evidence="1 2" key="1">
    <citation type="submission" date="2016-02" db="EMBL/GenBank/DDBJ databases">
        <title>Genome analysis of coral dinoflagellate symbionts highlights evolutionary adaptations to a symbiotic lifestyle.</title>
        <authorList>
            <person name="Aranda M."/>
            <person name="Li Y."/>
            <person name="Liew Y.J."/>
            <person name="Baumgarten S."/>
            <person name="Simakov O."/>
            <person name="Wilson M."/>
            <person name="Piel J."/>
            <person name="Ashoor H."/>
            <person name="Bougouffa S."/>
            <person name="Bajic V.B."/>
            <person name="Ryu T."/>
            <person name="Ravasi T."/>
            <person name="Bayer T."/>
            <person name="Micklem G."/>
            <person name="Kim H."/>
            <person name="Bhak J."/>
            <person name="Lajeunesse T.C."/>
            <person name="Voolstra C.R."/>
        </authorList>
    </citation>
    <scope>NUCLEOTIDE SEQUENCE [LARGE SCALE GENOMIC DNA]</scope>
    <source>
        <strain evidence="1 2">CCMP2467</strain>
    </source>
</reference>
<comment type="caution">
    <text evidence="1">The sequence shown here is derived from an EMBL/GenBank/DDBJ whole genome shotgun (WGS) entry which is preliminary data.</text>
</comment>
<proteinExistence type="predicted"/>
<name>A0A1Q9CSH8_SYMMI</name>